<feature type="region of interest" description="Disordered" evidence="1">
    <location>
        <begin position="71"/>
        <end position="180"/>
    </location>
</feature>
<organism evidence="2 3">
    <name type="scientific">Rothia mucilaginosa</name>
    <dbReference type="NCBI Taxonomy" id="43675"/>
    <lineage>
        <taxon>Bacteria</taxon>
        <taxon>Bacillati</taxon>
        <taxon>Actinomycetota</taxon>
        <taxon>Actinomycetes</taxon>
        <taxon>Micrococcales</taxon>
        <taxon>Micrococcaceae</taxon>
        <taxon>Rothia</taxon>
    </lineage>
</organism>
<feature type="compositionally biased region" description="Basic and acidic residues" evidence="1">
    <location>
        <begin position="167"/>
        <end position="179"/>
    </location>
</feature>
<proteinExistence type="predicted"/>
<feature type="compositionally biased region" description="Basic residues" evidence="1">
    <location>
        <begin position="88"/>
        <end position="104"/>
    </location>
</feature>
<name>A0A930KXV4_9MICC</name>
<evidence type="ECO:0000313" key="2">
    <source>
        <dbReference type="EMBL" id="MBF1657865.1"/>
    </source>
</evidence>
<comment type="caution">
    <text evidence="2">The sequence shown here is derived from an EMBL/GenBank/DDBJ whole genome shotgun (WGS) entry which is preliminary data.</text>
</comment>
<protein>
    <submittedName>
        <fullName evidence="2">Uncharacterized protein</fullName>
    </submittedName>
</protein>
<feature type="compositionally biased region" description="Polar residues" evidence="1">
    <location>
        <begin position="145"/>
        <end position="166"/>
    </location>
</feature>
<dbReference type="EMBL" id="JABZXO010000024">
    <property type="protein sequence ID" value="MBF1657865.1"/>
    <property type="molecule type" value="Genomic_DNA"/>
</dbReference>
<dbReference type="RefSeq" id="WP_303945341.1">
    <property type="nucleotide sequence ID" value="NZ_JABZXO010000024.1"/>
</dbReference>
<reference evidence="2" key="1">
    <citation type="submission" date="2020-04" db="EMBL/GenBank/DDBJ databases">
        <title>Deep metagenomics examines the oral microbiome during advanced dental caries in children, revealing novel taxa and co-occurrences with host molecules.</title>
        <authorList>
            <person name="Baker J.L."/>
            <person name="Morton J.T."/>
            <person name="Dinis M."/>
            <person name="Alvarez R."/>
            <person name="Tran N.C."/>
            <person name="Knight R."/>
            <person name="Edlund A."/>
        </authorList>
    </citation>
    <scope>NUCLEOTIDE SEQUENCE</scope>
    <source>
        <strain evidence="2">JCVI_39_bin.18</strain>
    </source>
</reference>
<sequence>MMTKQPTTSTTTPTIVVATVEAVEAVRNVVPPARDARLTKEAVNLHNGVIPSPLGRSSDGDDAARLGHAEVSEALSQEVMPADDQSPSKKRKKKSKRAKTKPGAKNRDLRSSSTLGRSSHGDDVPKRGHSEVSEVPVQELVPVKEQTSSVQHYENLTQSESLNSKSSPDKKTKGKDMRRPKIFKKIKKRLKRFGKNTRKKFEKELSTILVLSLLFFFFPHLSNNTIDSGVPQDLQRQGQATNVMICPPLESASPVAVTPKHSASKTGNTHMQVNQACYVA</sequence>
<evidence type="ECO:0000313" key="3">
    <source>
        <dbReference type="Proteomes" id="UP000770330"/>
    </source>
</evidence>
<dbReference type="Proteomes" id="UP000770330">
    <property type="component" value="Unassembled WGS sequence"/>
</dbReference>
<dbReference type="AlphaFoldDB" id="A0A930KXV4"/>
<gene>
    <name evidence="2" type="ORF">HXO61_08060</name>
</gene>
<evidence type="ECO:0000256" key="1">
    <source>
        <dbReference type="SAM" id="MobiDB-lite"/>
    </source>
</evidence>
<feature type="compositionally biased region" description="Basic and acidic residues" evidence="1">
    <location>
        <begin position="119"/>
        <end position="132"/>
    </location>
</feature>
<accession>A0A930KXV4</accession>